<dbReference type="KEGG" id="spph:KFK14_17580"/>
<keyword evidence="1" id="KW-0639">Primosome</keyword>
<keyword evidence="4" id="KW-0378">Hydrolase</keyword>
<proteinExistence type="predicted"/>
<evidence type="ECO:0000256" key="3">
    <source>
        <dbReference type="ARBA" id="ARBA00022741"/>
    </source>
</evidence>
<evidence type="ECO:0000256" key="1">
    <source>
        <dbReference type="ARBA" id="ARBA00022515"/>
    </source>
</evidence>
<dbReference type="PANTHER" id="PTHR30153:SF2">
    <property type="entry name" value="REPLICATIVE DNA HELICASE"/>
    <property type="match status" value="1"/>
</dbReference>
<keyword evidence="6" id="KW-0238">DNA-binding</keyword>
<keyword evidence="3" id="KW-0547">Nucleotide-binding</keyword>
<keyword evidence="5" id="KW-0067">ATP-binding</keyword>
<evidence type="ECO:0000256" key="7">
    <source>
        <dbReference type="ARBA" id="ARBA00023235"/>
    </source>
</evidence>
<dbReference type="PANTHER" id="PTHR30153">
    <property type="entry name" value="REPLICATIVE DNA HELICASE DNAB"/>
    <property type="match status" value="1"/>
</dbReference>
<dbReference type="AlphaFoldDB" id="A0A975Q0X6"/>
<dbReference type="InterPro" id="IPR036185">
    <property type="entry name" value="DNA_heli_DnaB-like_N_sf"/>
</dbReference>
<dbReference type="InterPro" id="IPR027417">
    <property type="entry name" value="P-loop_NTPase"/>
</dbReference>
<sequence length="282" mass="29572">MTLDDISLPSTTEAEGGIIAALLAHNKFYDGVAARLRAEHFSEAIFGRVYSEIGNILATGVEANAISVSRALSSEPAFAELGGAKYLLGLSDSLYASAGVGAVDHVIDMARRRALRDQLLHAAASLSDLSKDIGLTAEAVEAGITEVQSRSAVKRNARFGDAYTEALDRIDALARGEIEAGLLVYGWSDFNELTDGIRPGDYVLVGARASMGKAQPDDCKVLTPTGWVQMGSLNIGDELASHDGAASEVTGIFPQGERQVYRITLSDGLSIGAQTGTGIGVQ</sequence>
<evidence type="ECO:0000313" key="11">
    <source>
        <dbReference type="Proteomes" id="UP000681425"/>
    </source>
</evidence>
<accession>A0A975Q0X6</accession>
<dbReference type="EMBL" id="CP073910">
    <property type="protein sequence ID" value="QUT04828.1"/>
    <property type="molecule type" value="Genomic_DNA"/>
</dbReference>
<keyword evidence="11" id="KW-1185">Reference proteome</keyword>
<evidence type="ECO:0000256" key="4">
    <source>
        <dbReference type="ARBA" id="ARBA00022806"/>
    </source>
</evidence>
<dbReference type="GO" id="GO:0005829">
    <property type="term" value="C:cytosol"/>
    <property type="evidence" value="ECO:0007669"/>
    <property type="project" value="TreeGrafter"/>
</dbReference>
<dbReference type="Proteomes" id="UP000681425">
    <property type="component" value="Chromosome"/>
</dbReference>
<reference evidence="10" key="1">
    <citation type="submission" date="2021-04" db="EMBL/GenBank/DDBJ databases">
        <title>Isolation of p-tert-butylphenol degrading bacteria Sphingobium phenoxybenzoativorans Tas13 from active sludge.</title>
        <authorList>
            <person name="Li Y."/>
        </authorList>
    </citation>
    <scope>NUCLEOTIDE SEQUENCE</scope>
    <source>
        <strain evidence="10">Tas13</strain>
    </source>
</reference>
<name>A0A975Q0X6_9SPHN</name>
<dbReference type="SUPFAM" id="SSF51294">
    <property type="entry name" value="Hedgehog/intein (Hint) domain"/>
    <property type="match status" value="1"/>
</dbReference>
<dbReference type="InterPro" id="IPR016136">
    <property type="entry name" value="DNA_helicase_N/primase_C"/>
</dbReference>
<gene>
    <name evidence="10" type="ORF">KFK14_17580</name>
</gene>
<dbReference type="Gene3D" id="1.10.860.10">
    <property type="entry name" value="DNAb Helicase, Chain A"/>
    <property type="match status" value="1"/>
</dbReference>
<dbReference type="Gene3D" id="3.40.50.300">
    <property type="entry name" value="P-loop containing nucleotide triphosphate hydrolases"/>
    <property type="match status" value="1"/>
</dbReference>
<evidence type="ECO:0000259" key="9">
    <source>
        <dbReference type="Pfam" id="PF00772"/>
    </source>
</evidence>
<protein>
    <recommendedName>
        <fullName evidence="8">DNA 5'-3' helicase DnaB</fullName>
    </recommendedName>
</protein>
<dbReference type="GO" id="GO:0003678">
    <property type="term" value="F:DNA helicase activity"/>
    <property type="evidence" value="ECO:0007669"/>
    <property type="project" value="InterPro"/>
</dbReference>
<evidence type="ECO:0000313" key="10">
    <source>
        <dbReference type="EMBL" id="QUT04828.1"/>
    </source>
</evidence>
<keyword evidence="2" id="KW-0235">DNA replication</keyword>
<keyword evidence="4" id="KW-0347">Helicase</keyword>
<keyword evidence="7" id="KW-0413">Isomerase</keyword>
<dbReference type="InterPro" id="IPR007693">
    <property type="entry name" value="DNA_helicase_DnaB-like_N"/>
</dbReference>
<evidence type="ECO:0000256" key="8">
    <source>
        <dbReference type="ARBA" id="ARBA00045002"/>
    </source>
</evidence>
<organism evidence="10 11">
    <name type="scientific">Sphingobium phenoxybenzoativorans</name>
    <dbReference type="NCBI Taxonomy" id="1592790"/>
    <lineage>
        <taxon>Bacteria</taxon>
        <taxon>Pseudomonadati</taxon>
        <taxon>Pseudomonadota</taxon>
        <taxon>Alphaproteobacteria</taxon>
        <taxon>Sphingomonadales</taxon>
        <taxon>Sphingomonadaceae</taxon>
        <taxon>Sphingobium</taxon>
    </lineage>
</organism>
<dbReference type="GO" id="GO:1990077">
    <property type="term" value="C:primosome complex"/>
    <property type="evidence" value="ECO:0007669"/>
    <property type="project" value="UniProtKB-KW"/>
</dbReference>
<dbReference type="RefSeq" id="WP_212608568.1">
    <property type="nucleotide sequence ID" value="NZ_CP073910.1"/>
</dbReference>
<evidence type="ECO:0000256" key="2">
    <source>
        <dbReference type="ARBA" id="ARBA00022705"/>
    </source>
</evidence>
<evidence type="ECO:0000256" key="5">
    <source>
        <dbReference type="ARBA" id="ARBA00022840"/>
    </source>
</evidence>
<dbReference type="GO" id="GO:0005524">
    <property type="term" value="F:ATP binding"/>
    <property type="evidence" value="ECO:0007669"/>
    <property type="project" value="UniProtKB-KW"/>
</dbReference>
<dbReference type="Pfam" id="PF00772">
    <property type="entry name" value="DnaB"/>
    <property type="match status" value="1"/>
</dbReference>
<dbReference type="SUPFAM" id="SSF48024">
    <property type="entry name" value="N-terminal domain of DnaB helicase"/>
    <property type="match status" value="1"/>
</dbReference>
<dbReference type="GO" id="GO:0003677">
    <property type="term" value="F:DNA binding"/>
    <property type="evidence" value="ECO:0007669"/>
    <property type="project" value="UniProtKB-KW"/>
</dbReference>
<dbReference type="InterPro" id="IPR036844">
    <property type="entry name" value="Hint_dom_sf"/>
</dbReference>
<dbReference type="GO" id="GO:0006269">
    <property type="term" value="P:DNA replication, synthesis of primer"/>
    <property type="evidence" value="ECO:0007669"/>
    <property type="project" value="UniProtKB-KW"/>
</dbReference>
<feature type="domain" description="DNA helicase DnaB-like N-terminal" evidence="9">
    <location>
        <begin position="8"/>
        <end position="100"/>
    </location>
</feature>
<evidence type="ECO:0000256" key="6">
    <source>
        <dbReference type="ARBA" id="ARBA00023125"/>
    </source>
</evidence>